<dbReference type="GO" id="GO:0008270">
    <property type="term" value="F:zinc ion binding"/>
    <property type="evidence" value="ECO:0007669"/>
    <property type="project" value="UniProtKB-KW"/>
</dbReference>
<comment type="caution">
    <text evidence="7">The sequence shown here is derived from an EMBL/GenBank/DDBJ whole genome shotgun (WGS) entry which is preliminary data.</text>
</comment>
<dbReference type="STRING" id="871575.W1QC19"/>
<dbReference type="GO" id="GO:0005634">
    <property type="term" value="C:nucleus"/>
    <property type="evidence" value="ECO:0007669"/>
    <property type="project" value="UniProtKB-ARBA"/>
</dbReference>
<evidence type="ECO:0000256" key="3">
    <source>
        <dbReference type="ARBA" id="ARBA00022771"/>
    </source>
</evidence>
<dbReference type="OMA" id="HERELIC"/>
<dbReference type="Pfam" id="PF13894">
    <property type="entry name" value="zf-C2H2_4"/>
    <property type="match status" value="1"/>
</dbReference>
<dbReference type="PANTHER" id="PTHR19818:SF139">
    <property type="entry name" value="PAIR-RULE PROTEIN ODD-PAIRED"/>
    <property type="match status" value="1"/>
</dbReference>
<feature type="domain" description="C2H2-type" evidence="6">
    <location>
        <begin position="12"/>
        <end position="41"/>
    </location>
</feature>
<dbReference type="eggNOG" id="KOG1721">
    <property type="taxonomic scope" value="Eukaryota"/>
</dbReference>
<evidence type="ECO:0000313" key="8">
    <source>
        <dbReference type="Proteomes" id="UP000008673"/>
    </source>
</evidence>
<protein>
    <recommendedName>
        <fullName evidence="6">C2H2-type domain-containing protein</fullName>
    </recommendedName>
</protein>
<evidence type="ECO:0000256" key="1">
    <source>
        <dbReference type="ARBA" id="ARBA00022723"/>
    </source>
</evidence>
<dbReference type="KEGG" id="opa:HPODL_03782"/>
<sequence length="194" mass="22665">MSAKERLRPKKYVCTEPQCGKSYTRPCLLRQHQRTHANMRPFLCLVPDCGKAFYRQSHLEVHSWSHSAIKPLSCGICHKGFVTSQQLLRHKDKHHERELICPHGCADKFQSQQELCDHMLLTHLLNNVADSHKNDTWDDLFCKENECTGFPQYDSSLSLFRHYDDFHEMVPESLFTYFVESPNRWQAAEASEPS</sequence>
<dbReference type="GeneID" id="25773216"/>
<keyword evidence="8" id="KW-1185">Reference proteome</keyword>
<dbReference type="EMBL" id="AEOI02000008">
    <property type="protein sequence ID" value="ESW98135.1"/>
    <property type="molecule type" value="Genomic_DNA"/>
</dbReference>
<dbReference type="PANTHER" id="PTHR19818">
    <property type="entry name" value="ZINC FINGER PROTEIN ZIC AND GLI"/>
    <property type="match status" value="1"/>
</dbReference>
<dbReference type="Gene3D" id="3.30.160.60">
    <property type="entry name" value="Classic Zinc Finger"/>
    <property type="match status" value="3"/>
</dbReference>
<dbReference type="InterPro" id="IPR036236">
    <property type="entry name" value="Znf_C2H2_sf"/>
</dbReference>
<evidence type="ECO:0000259" key="6">
    <source>
        <dbReference type="PROSITE" id="PS50157"/>
    </source>
</evidence>
<dbReference type="InterPro" id="IPR050329">
    <property type="entry name" value="GLI_C2H2-zinc-finger"/>
</dbReference>
<feature type="domain" description="C2H2-type" evidence="6">
    <location>
        <begin position="72"/>
        <end position="99"/>
    </location>
</feature>
<dbReference type="AlphaFoldDB" id="W1QC19"/>
<gene>
    <name evidence="7" type="ORF">HPODL_03782</name>
</gene>
<evidence type="ECO:0000256" key="2">
    <source>
        <dbReference type="ARBA" id="ARBA00022737"/>
    </source>
</evidence>
<keyword evidence="3 5" id="KW-0863">Zinc-finger</keyword>
<name>W1QC19_OGAPD</name>
<dbReference type="GO" id="GO:0000981">
    <property type="term" value="F:DNA-binding transcription factor activity, RNA polymerase II-specific"/>
    <property type="evidence" value="ECO:0007669"/>
    <property type="project" value="TreeGrafter"/>
</dbReference>
<dbReference type="OrthoDB" id="3437960at2759"/>
<evidence type="ECO:0000256" key="5">
    <source>
        <dbReference type="PROSITE-ProRule" id="PRU00042"/>
    </source>
</evidence>
<dbReference type="InterPro" id="IPR013087">
    <property type="entry name" value="Znf_C2H2_type"/>
</dbReference>
<keyword evidence="1" id="KW-0479">Metal-binding</keyword>
<keyword evidence="4" id="KW-0862">Zinc</keyword>
<dbReference type="RefSeq" id="XP_013934018.1">
    <property type="nucleotide sequence ID" value="XM_014078543.1"/>
</dbReference>
<dbReference type="HOGENOM" id="CLU_068955_0_0_1"/>
<dbReference type="Proteomes" id="UP000008673">
    <property type="component" value="Unassembled WGS sequence"/>
</dbReference>
<keyword evidence="2" id="KW-0677">Repeat</keyword>
<feature type="domain" description="C2H2-type" evidence="6">
    <location>
        <begin position="42"/>
        <end position="71"/>
    </location>
</feature>
<dbReference type="PROSITE" id="PS00028">
    <property type="entry name" value="ZINC_FINGER_C2H2_1"/>
    <property type="match status" value="4"/>
</dbReference>
<evidence type="ECO:0000256" key="4">
    <source>
        <dbReference type="ARBA" id="ARBA00022833"/>
    </source>
</evidence>
<proteinExistence type="predicted"/>
<dbReference type="GO" id="GO:0000978">
    <property type="term" value="F:RNA polymerase II cis-regulatory region sequence-specific DNA binding"/>
    <property type="evidence" value="ECO:0007669"/>
    <property type="project" value="TreeGrafter"/>
</dbReference>
<evidence type="ECO:0000313" key="7">
    <source>
        <dbReference type="EMBL" id="ESW98135.1"/>
    </source>
</evidence>
<accession>W1QC19</accession>
<organism evidence="7 8">
    <name type="scientific">Ogataea parapolymorpha (strain ATCC 26012 / BCRC 20466 / JCM 22074 / NRRL Y-7560 / DL-1)</name>
    <name type="common">Yeast</name>
    <name type="synonym">Hansenula polymorpha</name>
    <dbReference type="NCBI Taxonomy" id="871575"/>
    <lineage>
        <taxon>Eukaryota</taxon>
        <taxon>Fungi</taxon>
        <taxon>Dikarya</taxon>
        <taxon>Ascomycota</taxon>
        <taxon>Saccharomycotina</taxon>
        <taxon>Pichiomycetes</taxon>
        <taxon>Pichiales</taxon>
        <taxon>Pichiaceae</taxon>
        <taxon>Ogataea</taxon>
    </lineage>
</organism>
<dbReference type="GO" id="GO:0045944">
    <property type="term" value="P:positive regulation of transcription by RNA polymerase II"/>
    <property type="evidence" value="ECO:0007669"/>
    <property type="project" value="UniProtKB-ARBA"/>
</dbReference>
<dbReference type="SUPFAM" id="SSF57667">
    <property type="entry name" value="beta-beta-alpha zinc fingers"/>
    <property type="match status" value="1"/>
</dbReference>
<dbReference type="PROSITE" id="PS50157">
    <property type="entry name" value="ZINC_FINGER_C2H2_2"/>
    <property type="match status" value="3"/>
</dbReference>
<dbReference type="SMART" id="SM00355">
    <property type="entry name" value="ZnF_C2H2"/>
    <property type="match status" value="5"/>
</dbReference>
<dbReference type="Pfam" id="PF00096">
    <property type="entry name" value="zf-C2H2"/>
    <property type="match status" value="2"/>
</dbReference>
<reference evidence="7 8" key="1">
    <citation type="journal article" date="2013" name="BMC Genomics">
        <title>Genome sequence and analysis of methylotrophic yeast Hansenula polymorpha DL1.</title>
        <authorList>
            <person name="Ravin N.V."/>
            <person name="Eldarov M.A."/>
            <person name="Kadnikov V.V."/>
            <person name="Beletsky A.V."/>
            <person name="Schneider J."/>
            <person name="Mardanova E.S."/>
            <person name="Smekalova E.M."/>
            <person name="Zvereva M.I."/>
            <person name="Dontsova O.A."/>
            <person name="Mardanov A.V."/>
            <person name="Skryabin K.G."/>
        </authorList>
    </citation>
    <scope>NUCLEOTIDE SEQUENCE [LARGE SCALE GENOMIC DNA]</scope>
    <source>
        <strain evidence="8">ATCC 26012 / BCRC 20466 / JCM 22074 / NRRL Y-7560 / DL-1</strain>
    </source>
</reference>